<dbReference type="GO" id="GO:0006364">
    <property type="term" value="P:rRNA processing"/>
    <property type="evidence" value="ECO:0007669"/>
    <property type="project" value="InterPro"/>
</dbReference>
<dbReference type="PANTHER" id="PTHR43161">
    <property type="entry name" value="SORBITOL DEHYDROGENASE"/>
    <property type="match status" value="1"/>
</dbReference>
<dbReference type="PANTHER" id="PTHR43161:SF23">
    <property type="entry name" value="(R,R)-BUTANEDIOL DEHYDROGENASE-RELATED"/>
    <property type="match status" value="1"/>
</dbReference>
<dbReference type="GO" id="GO:0008270">
    <property type="term" value="F:zinc ion binding"/>
    <property type="evidence" value="ECO:0007669"/>
    <property type="project" value="InterPro"/>
</dbReference>
<dbReference type="InterPro" id="IPR036291">
    <property type="entry name" value="NAD(P)-bd_dom_sf"/>
</dbReference>
<keyword evidence="6" id="KW-0520">NAD</keyword>
<feature type="compositionally biased region" description="Basic residues" evidence="8">
    <location>
        <begin position="240"/>
        <end position="260"/>
    </location>
</feature>
<evidence type="ECO:0000256" key="6">
    <source>
        <dbReference type="ARBA" id="ARBA00023027"/>
    </source>
</evidence>
<evidence type="ECO:0000256" key="7">
    <source>
        <dbReference type="RuleBase" id="RU361277"/>
    </source>
</evidence>
<dbReference type="EMBL" id="FWEW01003499">
    <property type="protein sequence ID" value="SLM39385.1"/>
    <property type="molecule type" value="Genomic_DNA"/>
</dbReference>
<dbReference type="InterPro" id="IPR013241">
    <property type="entry name" value="RNase_P_Pop3"/>
</dbReference>
<evidence type="ECO:0000256" key="3">
    <source>
        <dbReference type="ARBA" id="ARBA00022723"/>
    </source>
</evidence>
<keyword evidence="3 7" id="KW-0479">Metal-binding</keyword>
<dbReference type="GO" id="GO:0000721">
    <property type="term" value="F:(R,R)-butanediol dehydrogenase activity"/>
    <property type="evidence" value="ECO:0007669"/>
    <property type="project" value="TreeGrafter"/>
</dbReference>
<comment type="similarity">
    <text evidence="2 7">Belongs to the zinc-containing alcohol dehydrogenase family.</text>
</comment>
<comment type="cofactor">
    <cofactor evidence="1 7">
        <name>Zn(2+)</name>
        <dbReference type="ChEBI" id="CHEBI:29105"/>
    </cofactor>
</comment>
<dbReference type="InterPro" id="IPR002328">
    <property type="entry name" value="ADH_Zn_CS"/>
</dbReference>
<dbReference type="SUPFAM" id="SSF51735">
    <property type="entry name" value="NAD(P)-binding Rossmann-fold domains"/>
    <property type="match status" value="1"/>
</dbReference>
<protein>
    <submittedName>
        <fullName evidence="10">Sorbitol dehydrogenase protein</fullName>
    </submittedName>
</protein>
<dbReference type="PROSITE" id="PS00059">
    <property type="entry name" value="ADH_ZINC"/>
    <property type="match status" value="1"/>
</dbReference>
<sequence>MHTIQQARIDHPETLIIAIASQQHHPMLRGFGADKTFEYNSPSLIEDIGKLGRDVRRGIDCHSEGRSTVRAAECMLSNEKPETCAPDDRRRLIRTLPPGMISGTVPASVRADEWILSYTALGKPFWFLFRYYPSAPSDYANASTYLKNLTALLKGGKVVPVPHRLMPGGLANAGKEFEEMRARKRMELAKAVTEKRKVKTIFSLDTPYSETKWPSISDDDQATILELLCSLLVPIGEHRSRHIHPSKGKRDKQKKSNKSKNKFEAQQGDTEPPALQEPPMPEVFSYLTIGFNSTNRQLELEAQCFNQGNILTVSRRLAAIFVPRSDQAPILSSHLPLLVHTASLSRSSSPAIRLVNLSKGAEARLCAAVHLPRVSFVGLFEDASNGTPLINFVRERVAPIEVPWLKEVRMGVYMPVEIMALETTAPAKSKAAKRRQEHSDVEKIATAIKHEKRRKLQIAPAFIGICGSDLHEYLGGPTFTPTEPHPVTGEVVPIGFGHEFSGVVTEVGKGVDKNLGLKKGDNVAVQPTICCWKCGPCTDGALNCCDTAGFLGFSSGGGGMSDFICVDSYFVHKLPDNVPLEVGALVEPIAVAWHAVHASPIQEGDSALVMGAGPIGLAVIQSLVARGAKSIIVAEVSSERQKFAKHFGAHHIFDPREEDIVKLTKELTEGRGAHIAFDCAGVPSSPATAILAVRAKGTIVNVAMWEKEIDFNPNLLVFGEKKYIAVLGYQKPDFHYVIKAIGDGALQPDKMITKKIKIDEVVEKGFRTLKTEKDKQVKILIDLHA</sequence>
<feature type="region of interest" description="Disordered" evidence="8">
    <location>
        <begin position="240"/>
        <end position="279"/>
    </location>
</feature>
<keyword evidence="4 7" id="KW-0862">Zinc</keyword>
<dbReference type="InterPro" id="IPR013154">
    <property type="entry name" value="ADH-like_N"/>
</dbReference>
<dbReference type="InterPro" id="IPR011032">
    <property type="entry name" value="GroES-like_sf"/>
</dbReference>
<proteinExistence type="inferred from homology"/>
<dbReference type="CDD" id="cd08233">
    <property type="entry name" value="butanediol_DH_like"/>
    <property type="match status" value="1"/>
</dbReference>
<reference evidence="11" key="1">
    <citation type="submission" date="2017-03" db="EMBL/GenBank/DDBJ databases">
        <authorList>
            <person name="Sharma R."/>
            <person name="Thines M."/>
        </authorList>
    </citation>
    <scope>NUCLEOTIDE SEQUENCE [LARGE SCALE GENOMIC DNA]</scope>
</reference>
<evidence type="ECO:0000256" key="8">
    <source>
        <dbReference type="SAM" id="MobiDB-lite"/>
    </source>
</evidence>
<evidence type="ECO:0000313" key="10">
    <source>
        <dbReference type="EMBL" id="SLM39385.1"/>
    </source>
</evidence>
<dbReference type="FunFam" id="3.40.50.720:FF:000068">
    <property type="entry name" value="Sorbitol dehydrogenase"/>
    <property type="match status" value="1"/>
</dbReference>
<dbReference type="SUPFAM" id="SSF50129">
    <property type="entry name" value="GroES-like"/>
    <property type="match status" value="1"/>
</dbReference>
<evidence type="ECO:0000256" key="5">
    <source>
        <dbReference type="ARBA" id="ARBA00023002"/>
    </source>
</evidence>
<dbReference type="InterPro" id="IPR020843">
    <property type="entry name" value="ER"/>
</dbReference>
<dbReference type="Pfam" id="PF08240">
    <property type="entry name" value="ADH_N"/>
    <property type="match status" value="1"/>
</dbReference>
<accession>A0A1W5D8L4</accession>
<evidence type="ECO:0000256" key="2">
    <source>
        <dbReference type="ARBA" id="ARBA00008072"/>
    </source>
</evidence>
<dbReference type="GO" id="GO:0034079">
    <property type="term" value="P:butanediol biosynthetic process"/>
    <property type="evidence" value="ECO:0007669"/>
    <property type="project" value="TreeGrafter"/>
</dbReference>
<dbReference type="GO" id="GO:0008033">
    <property type="term" value="P:tRNA processing"/>
    <property type="evidence" value="ECO:0007669"/>
    <property type="project" value="InterPro"/>
</dbReference>
<dbReference type="Gene3D" id="3.40.50.720">
    <property type="entry name" value="NAD(P)-binding Rossmann-like Domain"/>
    <property type="match status" value="2"/>
</dbReference>
<dbReference type="AlphaFoldDB" id="A0A1W5D8L4"/>
<dbReference type="Pfam" id="PF00107">
    <property type="entry name" value="ADH_zinc_N"/>
    <property type="match status" value="1"/>
</dbReference>
<keyword evidence="5" id="KW-0560">Oxidoreductase</keyword>
<dbReference type="Pfam" id="PF08228">
    <property type="entry name" value="RNase_P_pop3"/>
    <property type="match status" value="1"/>
</dbReference>
<dbReference type="SMART" id="SM00829">
    <property type="entry name" value="PKS_ER"/>
    <property type="match status" value="1"/>
</dbReference>
<dbReference type="Gene3D" id="3.90.180.10">
    <property type="entry name" value="Medium-chain alcohol dehydrogenases, catalytic domain"/>
    <property type="match status" value="2"/>
</dbReference>
<evidence type="ECO:0000256" key="1">
    <source>
        <dbReference type="ARBA" id="ARBA00001947"/>
    </source>
</evidence>
<feature type="domain" description="Enoyl reductase (ER)" evidence="9">
    <location>
        <begin position="439"/>
        <end position="781"/>
    </location>
</feature>
<evidence type="ECO:0000256" key="4">
    <source>
        <dbReference type="ARBA" id="ARBA00022833"/>
    </source>
</evidence>
<evidence type="ECO:0000313" key="11">
    <source>
        <dbReference type="Proteomes" id="UP000192927"/>
    </source>
</evidence>
<dbReference type="Proteomes" id="UP000192927">
    <property type="component" value="Unassembled WGS sequence"/>
</dbReference>
<keyword evidence="11" id="KW-1185">Reference proteome</keyword>
<organism evidence="10 11">
    <name type="scientific">Lasallia pustulata</name>
    <dbReference type="NCBI Taxonomy" id="136370"/>
    <lineage>
        <taxon>Eukaryota</taxon>
        <taxon>Fungi</taxon>
        <taxon>Dikarya</taxon>
        <taxon>Ascomycota</taxon>
        <taxon>Pezizomycotina</taxon>
        <taxon>Lecanoromycetes</taxon>
        <taxon>OSLEUM clade</taxon>
        <taxon>Umbilicariomycetidae</taxon>
        <taxon>Umbilicariales</taxon>
        <taxon>Umbilicariaceae</taxon>
        <taxon>Lasallia</taxon>
    </lineage>
</organism>
<evidence type="ECO:0000259" key="9">
    <source>
        <dbReference type="SMART" id="SM00829"/>
    </source>
</evidence>
<name>A0A1W5D8L4_9LECA</name>
<dbReference type="GO" id="GO:0005737">
    <property type="term" value="C:cytoplasm"/>
    <property type="evidence" value="ECO:0007669"/>
    <property type="project" value="TreeGrafter"/>
</dbReference>
<dbReference type="InterPro" id="IPR013149">
    <property type="entry name" value="ADH-like_C"/>
</dbReference>